<accession>A0A9P5ZJB3</accession>
<dbReference type="Proteomes" id="UP000807025">
    <property type="component" value="Unassembled WGS sequence"/>
</dbReference>
<feature type="compositionally biased region" description="Polar residues" evidence="1">
    <location>
        <begin position="16"/>
        <end position="40"/>
    </location>
</feature>
<evidence type="ECO:0000313" key="3">
    <source>
        <dbReference type="Proteomes" id="UP000807025"/>
    </source>
</evidence>
<evidence type="ECO:0000256" key="1">
    <source>
        <dbReference type="SAM" id="MobiDB-lite"/>
    </source>
</evidence>
<feature type="compositionally biased region" description="Polar residues" evidence="1">
    <location>
        <begin position="55"/>
        <end position="64"/>
    </location>
</feature>
<comment type="caution">
    <text evidence="2">The sequence shown here is derived from an EMBL/GenBank/DDBJ whole genome shotgun (WGS) entry which is preliminary data.</text>
</comment>
<name>A0A9P5ZJB3_PLEER</name>
<sequence length="179" mass="20284">MHFNYSVNAPHDSLSPEHSSTALRHSPTRPNTQRTPTHDVNTAHGPPTLPAAQSGAKTRSSTPNMLYDTPVNATQQQTARESREANGRRRMKRKWGSVTIKRGNGARKLGEWRRELLNGSRRPRRARTAPARMGTSRKTHTNRNSNANEGEREREENRQLKGIKRRQERETGRDNAAHA</sequence>
<reference evidence="2" key="1">
    <citation type="submission" date="2020-11" db="EMBL/GenBank/DDBJ databases">
        <authorList>
            <consortium name="DOE Joint Genome Institute"/>
            <person name="Ahrendt S."/>
            <person name="Riley R."/>
            <person name="Andreopoulos W."/>
            <person name="Labutti K."/>
            <person name="Pangilinan J."/>
            <person name="Ruiz-Duenas F.J."/>
            <person name="Barrasa J.M."/>
            <person name="Sanchez-Garcia M."/>
            <person name="Camarero S."/>
            <person name="Miyauchi S."/>
            <person name="Serrano A."/>
            <person name="Linde D."/>
            <person name="Babiker R."/>
            <person name="Drula E."/>
            <person name="Ayuso-Fernandez I."/>
            <person name="Pacheco R."/>
            <person name="Padilla G."/>
            <person name="Ferreira P."/>
            <person name="Barriuso J."/>
            <person name="Kellner H."/>
            <person name="Castanera R."/>
            <person name="Alfaro M."/>
            <person name="Ramirez L."/>
            <person name="Pisabarro A.G."/>
            <person name="Kuo A."/>
            <person name="Tritt A."/>
            <person name="Lipzen A."/>
            <person name="He G."/>
            <person name="Yan M."/>
            <person name="Ng V."/>
            <person name="Cullen D."/>
            <person name="Martin F."/>
            <person name="Rosso M.-N."/>
            <person name="Henrissat B."/>
            <person name="Hibbett D."/>
            <person name="Martinez A.T."/>
            <person name="Grigoriev I.V."/>
        </authorList>
    </citation>
    <scope>NUCLEOTIDE SEQUENCE</scope>
    <source>
        <strain evidence="2">ATCC 90797</strain>
    </source>
</reference>
<organism evidence="2 3">
    <name type="scientific">Pleurotus eryngii</name>
    <name type="common">Boletus of the steppes</name>
    <dbReference type="NCBI Taxonomy" id="5323"/>
    <lineage>
        <taxon>Eukaryota</taxon>
        <taxon>Fungi</taxon>
        <taxon>Dikarya</taxon>
        <taxon>Basidiomycota</taxon>
        <taxon>Agaricomycotina</taxon>
        <taxon>Agaricomycetes</taxon>
        <taxon>Agaricomycetidae</taxon>
        <taxon>Agaricales</taxon>
        <taxon>Pleurotineae</taxon>
        <taxon>Pleurotaceae</taxon>
        <taxon>Pleurotus</taxon>
    </lineage>
</organism>
<dbReference type="EMBL" id="MU154782">
    <property type="protein sequence ID" value="KAF9487394.1"/>
    <property type="molecule type" value="Genomic_DNA"/>
</dbReference>
<evidence type="ECO:0000313" key="2">
    <source>
        <dbReference type="EMBL" id="KAF9487394.1"/>
    </source>
</evidence>
<feature type="compositionally biased region" description="Basic and acidic residues" evidence="1">
    <location>
        <begin position="149"/>
        <end position="179"/>
    </location>
</feature>
<keyword evidence="3" id="KW-1185">Reference proteome</keyword>
<proteinExistence type="predicted"/>
<dbReference type="AlphaFoldDB" id="A0A9P5ZJB3"/>
<gene>
    <name evidence="2" type="ORF">BDN71DRAFT_650541</name>
</gene>
<feature type="region of interest" description="Disordered" evidence="1">
    <location>
        <begin position="1"/>
        <end position="179"/>
    </location>
</feature>
<protein>
    <submittedName>
        <fullName evidence="2">Uncharacterized protein</fullName>
    </submittedName>
</protein>